<comment type="caution">
    <text evidence="1">The sequence shown here is derived from an EMBL/GenBank/DDBJ whole genome shotgun (WGS) entry which is preliminary data.</text>
</comment>
<evidence type="ECO:0000313" key="2">
    <source>
        <dbReference type="Proteomes" id="UP000805193"/>
    </source>
</evidence>
<reference evidence="1 2" key="1">
    <citation type="journal article" date="2020" name="Cell">
        <title>Large-Scale Comparative Analyses of Tick Genomes Elucidate Their Genetic Diversity and Vector Capacities.</title>
        <authorList>
            <consortium name="Tick Genome and Microbiome Consortium (TIGMIC)"/>
            <person name="Jia N."/>
            <person name="Wang J."/>
            <person name="Shi W."/>
            <person name="Du L."/>
            <person name="Sun Y."/>
            <person name="Zhan W."/>
            <person name="Jiang J.F."/>
            <person name="Wang Q."/>
            <person name="Zhang B."/>
            <person name="Ji P."/>
            <person name="Bell-Sakyi L."/>
            <person name="Cui X.M."/>
            <person name="Yuan T.T."/>
            <person name="Jiang B.G."/>
            <person name="Yang W.F."/>
            <person name="Lam T.T."/>
            <person name="Chang Q.C."/>
            <person name="Ding S.J."/>
            <person name="Wang X.J."/>
            <person name="Zhu J.G."/>
            <person name="Ruan X.D."/>
            <person name="Zhao L."/>
            <person name="Wei J.T."/>
            <person name="Ye R.Z."/>
            <person name="Que T.C."/>
            <person name="Du C.H."/>
            <person name="Zhou Y.H."/>
            <person name="Cheng J.X."/>
            <person name="Dai P.F."/>
            <person name="Guo W.B."/>
            <person name="Han X.H."/>
            <person name="Huang E.J."/>
            <person name="Li L.F."/>
            <person name="Wei W."/>
            <person name="Gao Y.C."/>
            <person name="Liu J.Z."/>
            <person name="Shao H.Z."/>
            <person name="Wang X."/>
            <person name="Wang C.C."/>
            <person name="Yang T.C."/>
            <person name="Huo Q.B."/>
            <person name="Li W."/>
            <person name="Chen H.Y."/>
            <person name="Chen S.E."/>
            <person name="Zhou L.G."/>
            <person name="Ni X.B."/>
            <person name="Tian J.H."/>
            <person name="Sheng Y."/>
            <person name="Liu T."/>
            <person name="Pan Y.S."/>
            <person name="Xia L.Y."/>
            <person name="Li J."/>
            <person name="Zhao F."/>
            <person name="Cao W.C."/>
        </authorList>
    </citation>
    <scope>NUCLEOTIDE SEQUENCE [LARGE SCALE GENOMIC DNA]</scope>
    <source>
        <strain evidence="1">Iper-2018</strain>
    </source>
</reference>
<name>A0AC60P1U4_IXOPE</name>
<dbReference type="EMBL" id="JABSTQ010011265">
    <property type="protein sequence ID" value="KAG0413392.1"/>
    <property type="molecule type" value="Genomic_DNA"/>
</dbReference>
<dbReference type="Proteomes" id="UP000805193">
    <property type="component" value="Unassembled WGS sequence"/>
</dbReference>
<evidence type="ECO:0000313" key="1">
    <source>
        <dbReference type="EMBL" id="KAG0413392.1"/>
    </source>
</evidence>
<sequence length="1237" mass="141768">MPSRSMPSLFIHVLSVSVEEENIIPYITNVLQNPDLALRMAVRNNLAGAEDLFVVKFNTLFGGGQYSEAAKVAANAPKGILRTPQTIQRFQQVPNQPGQTSPLLQYFGILLDQGQLNKYESLELCRPVLQQGRKQLLEKWLKDDKLECSEELGDLVKQVDPTLALSVYLRANVPNKVIQCFAETGQFQKIVLYAKKVGYVPDYVLLLRQVMRVNPDQGASFAQMLVQDEEPLADINQIVDVFMESNLVQQCTAFLLDAPEKQPSPPRANLQTRLLEMNLMTAPQVADAILGNQMFTHYDRAHVAQLCEKAGLCKGYWLVNYFGSLSVEDSLECLRAMLTHNLRQNLQISVQVATKYHEQLTTASLIDLFESFKSYEGLFYFLGSIVNFSQDPEVHFKYIQAACKTGQIKEVERICRESNCYNAERVKNFLKEAKLTDQLPLIIVCDRFDFVHDLVLYLYRNSLQKYIEIYVQKVNPSRLPVVVGGLLDVDCAEEVIKGLILVVRGQCDRELVQVCNDNSLFKSEARYLVRRRDPDLWAEVLAESNPFRRPLIDQVVQTALSETQDPEDISVTVKAFMTADLPNELIELLEKIVLENSVFSDHRNLQNLLILTAIKADRTRVMEYINRLDNYDAPDIANIAIGSELYEEAFAIFRKFDVNTSAIQVLIEHIQNLDRAYEFAERCNEPGEAIDSFIKAGDHTAYLDVVQTAHKTGSWEDLVRYLQMARKKGRESYVESELIYAYAKTNRLADLEEFVSGPNHADVQRIGDRCFEDGLYEPAKLLYNNVSNFARLAITLVHLKEFQGAVDSARKANSTRTWKEVCFACVDNEEFRLAQMCGLHIVVHADELEDLIHYYQDRGFFEELIALLEAALGLERAHMGMFTELAILYSKYKPAKMREHLELFWSRVNIPKVLRAAEQAHLWAELVFLYDKYEEFDNAVVTMMQHPTEAWREAHFKEIITKVANIELYYRAVQFYLDHKPMLLNDLLLVLAPRMDHTRSVGFFARVNHLPLVKPYLRSVQSLNNKAINEALNGLLIDEEDFQGLRTSIDAFDNFDNIALAQRLEKHDLVEFRRLAAYLYKGNNRWKQSVELCKKDRLFKDAMEYAAESKQAETAEELLSWFLDDKNYACFGACLFQCYDLLHPDVILELAWRHGIMDFAMPYFVQVMREYVSKVDKLEEMENQRLEESAQNEQKPLVYAPEPQLMLTAPPGMMAAPGYVPAPGYAPPMPGYQGYSM</sequence>
<protein>
    <submittedName>
        <fullName evidence="1">Uncharacterized protein</fullName>
    </submittedName>
</protein>
<keyword evidence="2" id="KW-1185">Reference proteome</keyword>
<proteinExistence type="predicted"/>
<organism evidence="1 2">
    <name type="scientific">Ixodes persulcatus</name>
    <name type="common">Taiga tick</name>
    <dbReference type="NCBI Taxonomy" id="34615"/>
    <lineage>
        <taxon>Eukaryota</taxon>
        <taxon>Metazoa</taxon>
        <taxon>Ecdysozoa</taxon>
        <taxon>Arthropoda</taxon>
        <taxon>Chelicerata</taxon>
        <taxon>Arachnida</taxon>
        <taxon>Acari</taxon>
        <taxon>Parasitiformes</taxon>
        <taxon>Ixodida</taxon>
        <taxon>Ixodoidea</taxon>
        <taxon>Ixodidae</taxon>
        <taxon>Ixodinae</taxon>
        <taxon>Ixodes</taxon>
    </lineage>
</organism>
<accession>A0AC60P1U4</accession>
<gene>
    <name evidence="1" type="ORF">HPB47_009454</name>
</gene>